<dbReference type="InParanoid" id="H0EIW8"/>
<accession>H0EIW8</accession>
<dbReference type="InterPro" id="IPR016181">
    <property type="entry name" value="Acyl_CoA_acyltransferase"/>
</dbReference>
<gene>
    <name evidence="2" type="ORF">M7I_2486</name>
</gene>
<dbReference type="PANTHER" id="PTHR42791:SF1">
    <property type="entry name" value="N-ACETYLTRANSFERASE DOMAIN-CONTAINING PROTEIN"/>
    <property type="match status" value="1"/>
</dbReference>
<proteinExistence type="predicted"/>
<dbReference type="HOGENOM" id="CLU_063930_1_1_1"/>
<dbReference type="Gene3D" id="3.40.630.30">
    <property type="match status" value="1"/>
</dbReference>
<name>H0EIW8_GLAL7</name>
<evidence type="ECO:0000259" key="1">
    <source>
        <dbReference type="Pfam" id="PF13508"/>
    </source>
</evidence>
<dbReference type="Pfam" id="PF13508">
    <property type="entry name" value="Acetyltransf_7"/>
    <property type="match status" value="1"/>
</dbReference>
<dbReference type="InterPro" id="IPR052523">
    <property type="entry name" value="Trichothecene_AcTrans"/>
</dbReference>
<dbReference type="OrthoDB" id="410198at2759"/>
<feature type="domain" description="N-acetyltransferase" evidence="1">
    <location>
        <begin position="102"/>
        <end position="152"/>
    </location>
</feature>
<dbReference type="InterPro" id="IPR000182">
    <property type="entry name" value="GNAT_dom"/>
</dbReference>
<evidence type="ECO:0000313" key="3">
    <source>
        <dbReference type="Proteomes" id="UP000005446"/>
    </source>
</evidence>
<dbReference type="EMBL" id="AGUE01000049">
    <property type="protein sequence ID" value="EHL01599.1"/>
    <property type="molecule type" value="Genomic_DNA"/>
</dbReference>
<dbReference type="PANTHER" id="PTHR42791">
    <property type="entry name" value="GNAT FAMILY ACETYLTRANSFERASE"/>
    <property type="match status" value="1"/>
</dbReference>
<sequence>MEEVRTLSISECEGAAQCLAEAFAVDEVARYFVDTPDMENVTEAAKWKLHLSIMRYMTAAHCYKGIVTTGRVRFFKEFFPLLHDTKHNVMGERDGNSYYLVYLGSKASARGKGYARKLIEHMTVKADSENRATYLESSAHGNLSYYEKYGFVHKSDIQLERGPKPIKLHIMVREPVNEAEGSKGGERVGGRML</sequence>
<evidence type="ECO:0000313" key="2">
    <source>
        <dbReference type="EMBL" id="EHL01599.1"/>
    </source>
</evidence>
<keyword evidence="2" id="KW-0808">Transferase</keyword>
<organism evidence="2 3">
    <name type="scientific">Glarea lozoyensis (strain ATCC 74030 / MF5533)</name>
    <dbReference type="NCBI Taxonomy" id="1104152"/>
    <lineage>
        <taxon>Eukaryota</taxon>
        <taxon>Fungi</taxon>
        <taxon>Dikarya</taxon>
        <taxon>Ascomycota</taxon>
        <taxon>Pezizomycotina</taxon>
        <taxon>Leotiomycetes</taxon>
        <taxon>Helotiales</taxon>
        <taxon>Helotiaceae</taxon>
        <taxon>Glarea</taxon>
    </lineage>
</organism>
<comment type="caution">
    <text evidence="2">The sequence shown here is derived from an EMBL/GenBank/DDBJ whole genome shotgun (WGS) entry which is preliminary data.</text>
</comment>
<dbReference type="SUPFAM" id="SSF55729">
    <property type="entry name" value="Acyl-CoA N-acyltransferases (Nat)"/>
    <property type="match status" value="1"/>
</dbReference>
<reference evidence="2 3" key="1">
    <citation type="journal article" date="2012" name="Eukaryot. Cell">
        <title>Genome sequence of the fungus Glarea lozoyensis: the first genome sequence of a species from the Helotiaceae family.</title>
        <authorList>
            <person name="Youssar L."/>
            <person name="Gruening B.A."/>
            <person name="Erxleben A."/>
            <person name="Guenther S."/>
            <person name="Huettel W."/>
        </authorList>
    </citation>
    <scope>NUCLEOTIDE SEQUENCE [LARGE SCALE GENOMIC DNA]</scope>
    <source>
        <strain evidence="3">ATCC 74030 / MF5533</strain>
    </source>
</reference>
<protein>
    <submittedName>
        <fullName evidence="2">Putative Uncharacterized N-acetyltransferase</fullName>
    </submittedName>
</protein>
<dbReference type="GO" id="GO:0016747">
    <property type="term" value="F:acyltransferase activity, transferring groups other than amino-acyl groups"/>
    <property type="evidence" value="ECO:0007669"/>
    <property type="project" value="InterPro"/>
</dbReference>
<dbReference type="Proteomes" id="UP000005446">
    <property type="component" value="Unassembled WGS sequence"/>
</dbReference>
<keyword evidence="3" id="KW-1185">Reference proteome</keyword>
<dbReference type="AlphaFoldDB" id="H0EIW8"/>